<dbReference type="Pfam" id="PF00480">
    <property type="entry name" value="ROK"/>
    <property type="match status" value="1"/>
</dbReference>
<dbReference type="InterPro" id="IPR000600">
    <property type="entry name" value="ROK"/>
</dbReference>
<proteinExistence type="inferred from homology"/>
<dbReference type="PANTHER" id="PTHR18964:SF149">
    <property type="entry name" value="BIFUNCTIONAL UDP-N-ACETYLGLUCOSAMINE 2-EPIMERASE_N-ACETYLMANNOSAMINE KINASE"/>
    <property type="match status" value="1"/>
</dbReference>
<evidence type="ECO:0000313" key="3">
    <source>
        <dbReference type="Proteomes" id="UP000553981"/>
    </source>
</evidence>
<dbReference type="SUPFAM" id="SSF53067">
    <property type="entry name" value="Actin-like ATPase domain"/>
    <property type="match status" value="1"/>
</dbReference>
<dbReference type="InterPro" id="IPR036390">
    <property type="entry name" value="WH_DNA-bd_sf"/>
</dbReference>
<dbReference type="Gene3D" id="3.30.420.40">
    <property type="match status" value="2"/>
</dbReference>
<dbReference type="Gene3D" id="1.10.10.10">
    <property type="entry name" value="Winged helix-like DNA-binding domain superfamily/Winged helix DNA-binding domain"/>
    <property type="match status" value="1"/>
</dbReference>
<name>A0A7Y0YBP8_9ACTO</name>
<organism evidence="2 3">
    <name type="scientific">Mobiluncus curtisii</name>
    <dbReference type="NCBI Taxonomy" id="2051"/>
    <lineage>
        <taxon>Bacteria</taxon>
        <taxon>Bacillati</taxon>
        <taxon>Actinomycetota</taxon>
        <taxon>Actinomycetes</taxon>
        <taxon>Actinomycetales</taxon>
        <taxon>Actinomycetaceae</taxon>
        <taxon>Mobiluncus</taxon>
    </lineage>
</organism>
<dbReference type="PANTHER" id="PTHR18964">
    <property type="entry name" value="ROK (REPRESSOR, ORF, KINASE) FAMILY"/>
    <property type="match status" value="1"/>
</dbReference>
<evidence type="ECO:0000256" key="1">
    <source>
        <dbReference type="ARBA" id="ARBA00006479"/>
    </source>
</evidence>
<accession>A0A7Y0YBP8</accession>
<comment type="caution">
    <text evidence="2">The sequence shown here is derived from an EMBL/GenBank/DDBJ whole genome shotgun (WGS) entry which is preliminary data.</text>
</comment>
<protein>
    <submittedName>
        <fullName evidence="2">ROK family transcriptional regulator</fullName>
    </submittedName>
</protein>
<gene>
    <name evidence="2" type="ORF">HHJ67_02710</name>
</gene>
<evidence type="ECO:0000313" key="2">
    <source>
        <dbReference type="EMBL" id="NMW86666.1"/>
    </source>
</evidence>
<dbReference type="Proteomes" id="UP000553981">
    <property type="component" value="Unassembled WGS sequence"/>
</dbReference>
<dbReference type="EMBL" id="JABCUI010000001">
    <property type="protein sequence ID" value="NMW86666.1"/>
    <property type="molecule type" value="Genomic_DNA"/>
</dbReference>
<dbReference type="InterPro" id="IPR036388">
    <property type="entry name" value="WH-like_DNA-bd_sf"/>
</dbReference>
<comment type="similarity">
    <text evidence="1">Belongs to the ROK (NagC/XylR) family.</text>
</comment>
<reference evidence="2 3" key="1">
    <citation type="submission" date="2020-04" db="EMBL/GenBank/DDBJ databases">
        <title>Antimicrobial susceptibility and clonality of vaginal-derived multi-drug resistant Mobiluncus isolates in China.</title>
        <authorList>
            <person name="Zhang X."/>
        </authorList>
    </citation>
    <scope>NUCLEOTIDE SEQUENCE [LARGE SCALE GENOMIC DNA]</scope>
    <source>
        <strain evidence="2 3">19</strain>
    </source>
</reference>
<sequence length="416" mass="45197">MKHFPHILFRFSVKTAATQREKETMTRLFDDSSLATAAHILAHGPLSRADTARDLELSPATLTRLVRPLMKSGMITEVRSGVSKTGMGRPTQLLAVPPDQHAFIGVNLTGTMIHCVRTDANARILSREAVPVESHAPEDCLHQLCAVIRRQIGNQDDSQLEGIGISLGGKIDSSRIKENRFLGWQNVDLHSITYEINSSSHPDIEFVNDVTGLTMLEQWFGLGRKCEDFVVATIGAGIGNGMVHNLRAVRSPLSGLGTTSHIPLAGAHGVCQYGHVGCANGALTLPAVLSRAQAGRAITNSDSAPTSAEELINLADYGDKSCRRAIIEFTENLAIYVQTVASAALVLDVVLDGEGVCLLESRWADNFDKHLKSYGRPNDPRIRVHRRSGSFDRWAQGAAVAAIVKWLIRTTGSTKW</sequence>
<dbReference type="RefSeq" id="WP_004008250.1">
    <property type="nucleotide sequence ID" value="NZ_VTAC01000019.1"/>
</dbReference>
<dbReference type="SUPFAM" id="SSF46785">
    <property type="entry name" value="Winged helix' DNA-binding domain"/>
    <property type="match status" value="1"/>
</dbReference>
<dbReference type="AlphaFoldDB" id="A0A7Y0YBP8"/>
<dbReference type="InterPro" id="IPR043129">
    <property type="entry name" value="ATPase_NBD"/>
</dbReference>